<evidence type="ECO:0000256" key="8">
    <source>
        <dbReference type="ARBA" id="ARBA00022692"/>
    </source>
</evidence>
<keyword evidence="5" id="KW-0997">Cell inner membrane</keyword>
<dbReference type="Pfam" id="PF02518">
    <property type="entry name" value="HATPase_c"/>
    <property type="match status" value="1"/>
</dbReference>
<evidence type="ECO:0000256" key="1">
    <source>
        <dbReference type="ARBA" id="ARBA00000085"/>
    </source>
</evidence>
<evidence type="ECO:0000256" key="12">
    <source>
        <dbReference type="ARBA" id="ARBA00023012"/>
    </source>
</evidence>
<dbReference type="InterPro" id="IPR036097">
    <property type="entry name" value="HisK_dim/P_sf"/>
</dbReference>
<dbReference type="InterPro" id="IPR036890">
    <property type="entry name" value="HATPase_C_sf"/>
</dbReference>
<keyword evidence="12" id="KW-0902">Two-component regulatory system</keyword>
<evidence type="ECO:0000259" key="18">
    <source>
        <dbReference type="PROSITE" id="PS50110"/>
    </source>
</evidence>
<dbReference type="Proteomes" id="UP000503117">
    <property type="component" value="Chromosome"/>
</dbReference>
<evidence type="ECO:0000256" key="14">
    <source>
        <dbReference type="PROSITE-ProRule" id="PRU00110"/>
    </source>
</evidence>
<feature type="transmembrane region" description="Helical" evidence="16">
    <location>
        <begin position="297"/>
        <end position="320"/>
    </location>
</feature>
<keyword evidence="4" id="KW-1003">Cell membrane</keyword>
<dbReference type="PROSITE" id="PS50109">
    <property type="entry name" value="HIS_KIN"/>
    <property type="match status" value="1"/>
</dbReference>
<dbReference type="CDD" id="cd16922">
    <property type="entry name" value="HATPase_EvgS-ArcB-TorS-like"/>
    <property type="match status" value="1"/>
</dbReference>
<protein>
    <recommendedName>
        <fullName evidence="3">histidine kinase</fullName>
        <ecNumber evidence="3">2.7.13.3</ecNumber>
    </recommendedName>
</protein>
<dbReference type="InterPro" id="IPR005467">
    <property type="entry name" value="His_kinase_dom"/>
</dbReference>
<name>A0ABX6MEJ3_9BURK</name>
<dbReference type="Pfam" id="PF01627">
    <property type="entry name" value="Hpt"/>
    <property type="match status" value="1"/>
</dbReference>
<dbReference type="InterPro" id="IPR003661">
    <property type="entry name" value="HisK_dim/P_dom"/>
</dbReference>
<evidence type="ECO:0000313" key="20">
    <source>
        <dbReference type="EMBL" id="QJD92737.1"/>
    </source>
</evidence>
<dbReference type="RefSeq" id="WP_169113801.1">
    <property type="nucleotide sequence ID" value="NZ_CP051684.1"/>
</dbReference>
<dbReference type="Gene3D" id="1.10.287.130">
    <property type="match status" value="1"/>
</dbReference>
<dbReference type="SUPFAM" id="SSF47384">
    <property type="entry name" value="Homodimeric domain of signal transducing histidine kinase"/>
    <property type="match status" value="1"/>
</dbReference>
<dbReference type="InterPro" id="IPR008207">
    <property type="entry name" value="Sig_transdc_His_kin_Hpt_dom"/>
</dbReference>
<dbReference type="InterPro" id="IPR011006">
    <property type="entry name" value="CheY-like_superfamily"/>
</dbReference>
<gene>
    <name evidence="20" type="ORF">HH213_23205</name>
</gene>
<dbReference type="PROSITE" id="PS50894">
    <property type="entry name" value="HPT"/>
    <property type="match status" value="1"/>
</dbReference>
<feature type="domain" description="Response regulatory" evidence="18">
    <location>
        <begin position="592"/>
        <end position="706"/>
    </location>
</feature>
<organism evidence="20 21">
    <name type="scientific">Duganella dendranthematis</name>
    <dbReference type="NCBI Taxonomy" id="2728021"/>
    <lineage>
        <taxon>Bacteria</taxon>
        <taxon>Pseudomonadati</taxon>
        <taxon>Pseudomonadota</taxon>
        <taxon>Betaproteobacteria</taxon>
        <taxon>Burkholderiales</taxon>
        <taxon>Oxalobacteraceae</taxon>
        <taxon>Telluria group</taxon>
        <taxon>Duganella</taxon>
    </lineage>
</organism>
<evidence type="ECO:0000256" key="4">
    <source>
        <dbReference type="ARBA" id="ARBA00022475"/>
    </source>
</evidence>
<evidence type="ECO:0000256" key="3">
    <source>
        <dbReference type="ARBA" id="ARBA00012438"/>
    </source>
</evidence>
<dbReference type="CDD" id="cd00082">
    <property type="entry name" value="HisKA"/>
    <property type="match status" value="1"/>
</dbReference>
<evidence type="ECO:0000256" key="7">
    <source>
        <dbReference type="ARBA" id="ARBA00022679"/>
    </source>
</evidence>
<evidence type="ECO:0000256" key="5">
    <source>
        <dbReference type="ARBA" id="ARBA00022519"/>
    </source>
</evidence>
<dbReference type="PRINTS" id="PR00344">
    <property type="entry name" value="BCTRLSENSOR"/>
</dbReference>
<keyword evidence="21" id="KW-1185">Reference proteome</keyword>
<proteinExistence type="predicted"/>
<evidence type="ECO:0000256" key="2">
    <source>
        <dbReference type="ARBA" id="ARBA00004429"/>
    </source>
</evidence>
<dbReference type="CDD" id="cd00088">
    <property type="entry name" value="HPT"/>
    <property type="match status" value="1"/>
</dbReference>
<dbReference type="PANTHER" id="PTHR43047:SF78">
    <property type="entry name" value="SENSORY_REGULATORY PROTEIN RPFC"/>
    <property type="match status" value="1"/>
</dbReference>
<feature type="modified residue" description="4-aspartylphosphate" evidence="15">
    <location>
        <position position="641"/>
    </location>
</feature>
<feature type="domain" description="Histidine kinase" evidence="17">
    <location>
        <begin position="353"/>
        <end position="571"/>
    </location>
</feature>
<dbReference type="InterPro" id="IPR036641">
    <property type="entry name" value="HPT_dom_sf"/>
</dbReference>
<dbReference type="EC" id="2.7.13.3" evidence="3"/>
<dbReference type="Gene3D" id="3.30.450.20">
    <property type="entry name" value="PAS domain"/>
    <property type="match status" value="2"/>
</dbReference>
<dbReference type="CDD" id="cd12915">
    <property type="entry name" value="PDC2_DGC_like"/>
    <property type="match status" value="1"/>
</dbReference>
<evidence type="ECO:0000256" key="6">
    <source>
        <dbReference type="ARBA" id="ARBA00022553"/>
    </source>
</evidence>
<dbReference type="InterPro" id="IPR003594">
    <property type="entry name" value="HATPase_dom"/>
</dbReference>
<evidence type="ECO:0000259" key="19">
    <source>
        <dbReference type="PROSITE" id="PS50894"/>
    </source>
</evidence>
<comment type="catalytic activity">
    <reaction evidence="1">
        <text>ATP + protein L-histidine = ADP + protein N-phospho-L-histidine.</text>
        <dbReference type="EC" id="2.7.13.3"/>
    </reaction>
</comment>
<dbReference type="CDD" id="cd17546">
    <property type="entry name" value="REC_hyHK_CKI1_RcsC-like"/>
    <property type="match status" value="1"/>
</dbReference>
<dbReference type="PROSITE" id="PS50110">
    <property type="entry name" value="RESPONSE_REGULATORY"/>
    <property type="match status" value="1"/>
</dbReference>
<evidence type="ECO:0000256" key="15">
    <source>
        <dbReference type="PROSITE-ProRule" id="PRU00169"/>
    </source>
</evidence>
<keyword evidence="9" id="KW-0418">Kinase</keyword>
<dbReference type="SUPFAM" id="SSF47226">
    <property type="entry name" value="Histidine-containing phosphotransfer domain, HPT domain"/>
    <property type="match status" value="1"/>
</dbReference>
<keyword evidence="10" id="KW-0547">Nucleotide-binding</keyword>
<keyword evidence="7" id="KW-0808">Transferase</keyword>
<keyword evidence="8 16" id="KW-0812">Transmembrane</keyword>
<feature type="modified residue" description="Phosphohistidine" evidence="14">
    <location>
        <position position="756"/>
    </location>
</feature>
<dbReference type="InterPro" id="IPR004358">
    <property type="entry name" value="Sig_transdc_His_kin-like_C"/>
</dbReference>
<feature type="domain" description="HPt" evidence="19">
    <location>
        <begin position="717"/>
        <end position="810"/>
    </location>
</feature>
<dbReference type="SMART" id="SM00388">
    <property type="entry name" value="HisKA"/>
    <property type="match status" value="1"/>
</dbReference>
<dbReference type="CDD" id="cd12914">
    <property type="entry name" value="PDC1_DGC_like"/>
    <property type="match status" value="1"/>
</dbReference>
<dbReference type="InterPro" id="IPR001789">
    <property type="entry name" value="Sig_transdc_resp-reg_receiver"/>
</dbReference>
<dbReference type="Gene3D" id="1.20.120.160">
    <property type="entry name" value="HPT domain"/>
    <property type="match status" value="1"/>
</dbReference>
<keyword evidence="6 15" id="KW-0597">Phosphoprotein</keyword>
<evidence type="ECO:0000259" key="17">
    <source>
        <dbReference type="PROSITE" id="PS50109"/>
    </source>
</evidence>
<accession>A0ABX6MEJ3</accession>
<dbReference type="SUPFAM" id="SSF55874">
    <property type="entry name" value="ATPase domain of HSP90 chaperone/DNA topoisomerase II/histidine kinase"/>
    <property type="match status" value="1"/>
</dbReference>
<keyword evidence="10" id="KW-0067">ATP-binding</keyword>
<dbReference type="PANTHER" id="PTHR43047">
    <property type="entry name" value="TWO-COMPONENT HISTIDINE PROTEIN KINASE"/>
    <property type="match status" value="1"/>
</dbReference>
<evidence type="ECO:0000256" key="16">
    <source>
        <dbReference type="SAM" id="Phobius"/>
    </source>
</evidence>
<dbReference type="SMART" id="SM00387">
    <property type="entry name" value="HATPase_c"/>
    <property type="match status" value="1"/>
</dbReference>
<comment type="subcellular location">
    <subcellularLocation>
        <location evidence="2">Cell inner membrane</location>
        <topology evidence="2">Multi-pass membrane protein</topology>
    </subcellularLocation>
</comment>
<dbReference type="EMBL" id="CP051684">
    <property type="protein sequence ID" value="QJD92737.1"/>
    <property type="molecule type" value="Genomic_DNA"/>
</dbReference>
<dbReference type="Pfam" id="PF00072">
    <property type="entry name" value="Response_reg"/>
    <property type="match status" value="1"/>
</dbReference>
<evidence type="ECO:0000256" key="11">
    <source>
        <dbReference type="ARBA" id="ARBA00022989"/>
    </source>
</evidence>
<dbReference type="Gene3D" id="3.40.50.2300">
    <property type="match status" value="1"/>
</dbReference>
<sequence>MPEARRSRRLVLATAAALLLTLTAALSFVLYQDRQGELDDWQVQLNNTALLLAQQTANSMGVADLVLDAMLERIRLLEVNDDAGLRAQLGTEAEFHRLVDRKRVVPQLDVATVVAANGDIVNFSRSYPAPAINLADRDYFAAHRDQPQLGVFVSRPVRNKGNGEWTFYLSRRISAADGRFLGLVLVGVSCRQLSDFFSKINLGDDASVTLYRRDFSMLTRWPQLDAQMGLPNRGGSTYEVIERQRRDHGVVVVDTPRQAQGRQPVRRMGAVRLIPNYPMIINVTVTETLFLQQWRTLLMQLAAVGALCAAAVVATFAILLREMRRRDVAVRQQRDLKAEADAANRAKTDFLAMMSHEIRTPLTAVIGFAEQLEQVRALAEAEELGGIIARNGHLLLALINDILDMTKVEAGKLVLEQVPFAPAEALTAVGLLMRGQAEQRGIGLAVAVQPGCPAAVLGDPTRWRQILINLVSNAIKFTEHGQVTVNVWYQPGPQQLCCEVADTGIGMAPQQVTQLFKPFEQADSSIARRFGGSGLGLFLVRRLTQAMGGSVTVDSQPGAGTRVLVQVPAPLAALAPAATPVPPPPAQGLAGSVLVVEDGEDNRRLLSAMLARKGLQVQCAADGAEGVTLALAAPPQLILMDIQMPVLDGIGATRQLRAAGYHGPIVALTANVMADDRARYAACGFDACLAKPIERQVFEQTLARFLPAAPVQATFADLPEFAAIRAAFRGGLVARLAGLRRALGEGDLAAMQMEAHTLKGSAATFGCPAIGAAAAILEQACRAAQLPAVDAALQALHAAAAREAPELDFQEHAP</sequence>
<dbReference type="Gene3D" id="3.30.565.10">
    <property type="entry name" value="Histidine kinase-like ATPase, C-terminal domain"/>
    <property type="match status" value="1"/>
</dbReference>
<dbReference type="SMART" id="SM00448">
    <property type="entry name" value="REC"/>
    <property type="match status" value="1"/>
</dbReference>
<reference evidence="20 21" key="1">
    <citation type="submission" date="2020-04" db="EMBL/GenBank/DDBJ databases">
        <title>Genome sequencing of novel species.</title>
        <authorList>
            <person name="Heo J."/>
            <person name="Kim S.-J."/>
            <person name="Kim J.-S."/>
            <person name="Hong S.-B."/>
            <person name="Kwon S.-W."/>
        </authorList>
    </citation>
    <scope>NUCLEOTIDE SEQUENCE [LARGE SCALE GENOMIC DNA]</scope>
    <source>
        <strain evidence="20 21">AF9R3</strain>
    </source>
</reference>
<evidence type="ECO:0000313" key="21">
    <source>
        <dbReference type="Proteomes" id="UP000503117"/>
    </source>
</evidence>
<evidence type="ECO:0000256" key="13">
    <source>
        <dbReference type="ARBA" id="ARBA00023136"/>
    </source>
</evidence>
<keyword evidence="11 16" id="KW-1133">Transmembrane helix</keyword>
<keyword evidence="13 16" id="KW-0472">Membrane</keyword>
<evidence type="ECO:0000256" key="9">
    <source>
        <dbReference type="ARBA" id="ARBA00022777"/>
    </source>
</evidence>
<dbReference type="Pfam" id="PF00512">
    <property type="entry name" value="HisKA"/>
    <property type="match status" value="1"/>
</dbReference>
<evidence type="ECO:0000256" key="10">
    <source>
        <dbReference type="ARBA" id="ARBA00022840"/>
    </source>
</evidence>
<dbReference type="SUPFAM" id="SSF52172">
    <property type="entry name" value="CheY-like"/>
    <property type="match status" value="1"/>
</dbReference>